<keyword evidence="4" id="KW-1185">Reference proteome</keyword>
<evidence type="ECO:0000259" key="2">
    <source>
        <dbReference type="Pfam" id="PF01571"/>
    </source>
</evidence>
<dbReference type="AlphaFoldDB" id="A0A5S5MD76"/>
<dbReference type="OrthoDB" id="9774591at2"/>
<evidence type="ECO:0000256" key="1">
    <source>
        <dbReference type="PIRSR" id="PIRSR006487-1"/>
    </source>
</evidence>
<reference evidence="3 4" key="1">
    <citation type="submission" date="2019-06" db="EMBL/GenBank/DDBJ databases">
        <title>Desulfobotulus mexicanus sp. nov., a novel sulfate-reducing bacterium isolated from the sediment of an alkaline crater lake in Mexico.</title>
        <authorList>
            <person name="Hirschler-Rea A."/>
        </authorList>
    </citation>
    <scope>NUCLEOTIDE SEQUENCE [LARGE SCALE GENOMIC DNA]</scope>
    <source>
        <strain evidence="3 4">PAR22N</strain>
    </source>
</reference>
<dbReference type="InterPro" id="IPR028896">
    <property type="entry name" value="GcvT/YgfZ/DmdA"/>
</dbReference>
<feature type="binding site" evidence="1">
    <location>
        <position position="222"/>
    </location>
    <ligand>
        <name>substrate</name>
    </ligand>
</feature>
<feature type="domain" description="GCVT N-terminal" evidence="2">
    <location>
        <begin position="10"/>
        <end position="271"/>
    </location>
</feature>
<evidence type="ECO:0000313" key="3">
    <source>
        <dbReference type="EMBL" id="TYT73609.1"/>
    </source>
</evidence>
<dbReference type="Pfam" id="PF01571">
    <property type="entry name" value="GCV_T"/>
    <property type="match status" value="1"/>
</dbReference>
<dbReference type="InterPro" id="IPR006222">
    <property type="entry name" value="GCVT_N"/>
</dbReference>
<accession>A0A5S5MD76</accession>
<dbReference type="GO" id="GO:0016740">
    <property type="term" value="F:transferase activity"/>
    <property type="evidence" value="ECO:0007669"/>
    <property type="project" value="UniProtKB-KW"/>
</dbReference>
<dbReference type="EMBL" id="VDMB01000024">
    <property type="protein sequence ID" value="TYT73609.1"/>
    <property type="molecule type" value="Genomic_DNA"/>
</dbReference>
<dbReference type="PIRSF" id="PIRSF006487">
    <property type="entry name" value="GcvT"/>
    <property type="match status" value="1"/>
</dbReference>
<dbReference type="PANTHER" id="PTHR43757:SF2">
    <property type="entry name" value="AMINOMETHYLTRANSFERASE, MITOCHONDRIAL"/>
    <property type="match status" value="1"/>
</dbReference>
<proteinExistence type="predicted"/>
<dbReference type="InterPro" id="IPR027266">
    <property type="entry name" value="TrmE/GcvT-like"/>
</dbReference>
<gene>
    <name evidence="3" type="ORF">FIM25_14125</name>
</gene>
<name>A0A5S5MD76_9BACT</name>
<sequence>MHSVIKKTALHARHLEMGAHMADFGGYEMPLWYSSGARSEHLAVLTAAGMFDTSHMALIRVRGENGRSFLQGLFSKDLDYCTGPKALPLAPGRCAYGVFCDVRGHVLDDALVYMLEKDHYFIVVNAGMGGIIKEHLSVFSEGQDVVIEDLTDRVGKVDVQGPFAGKILSAALKDVSALFAAMPYFSFKGDWTMDGSSASCLLKDDTPILLSRTGYTGEFGFEIFCALEDVNRVWSILSEAGKPFDLIPCGLAARDSLRTGALLPLSHQDIGDWPFVNHPWMFALPFTEDRKAFTKGFLGDESLMAAMETGFHTYAFLGKDLRKVAAGPDTDVWLGQEKIGRVLSCVTDMGMGIKNGSVYSIASTDRPEGFVIKGLVCGFVRVDRPLTPGIPLILDDGKRKIPVTLASDLRPARTARMALSAMLV</sequence>
<dbReference type="SUPFAM" id="SSF103025">
    <property type="entry name" value="Folate-binding domain"/>
    <property type="match status" value="1"/>
</dbReference>
<protein>
    <submittedName>
        <fullName evidence="3">Aminomethyl transferase family protein</fullName>
    </submittedName>
</protein>
<organism evidence="3 4">
    <name type="scientific">Desulfobotulus mexicanus</name>
    <dbReference type="NCBI Taxonomy" id="2586642"/>
    <lineage>
        <taxon>Bacteria</taxon>
        <taxon>Pseudomonadati</taxon>
        <taxon>Thermodesulfobacteriota</taxon>
        <taxon>Desulfobacteria</taxon>
        <taxon>Desulfobacterales</taxon>
        <taxon>Desulfobacteraceae</taxon>
        <taxon>Desulfobotulus</taxon>
    </lineage>
</organism>
<comment type="caution">
    <text evidence="3">The sequence shown here is derived from an EMBL/GenBank/DDBJ whole genome shotgun (WGS) entry which is preliminary data.</text>
</comment>
<evidence type="ECO:0000313" key="4">
    <source>
        <dbReference type="Proteomes" id="UP000321899"/>
    </source>
</evidence>
<dbReference type="PANTHER" id="PTHR43757">
    <property type="entry name" value="AMINOMETHYLTRANSFERASE"/>
    <property type="match status" value="1"/>
</dbReference>
<dbReference type="Proteomes" id="UP000321899">
    <property type="component" value="Unassembled WGS sequence"/>
</dbReference>
<dbReference type="Gene3D" id="3.30.1360.120">
    <property type="entry name" value="Probable tRNA modification gtpase trme, domain 1"/>
    <property type="match status" value="1"/>
</dbReference>
<keyword evidence="3" id="KW-0808">Transferase</keyword>
<dbReference type="RefSeq" id="WP_139450507.1">
    <property type="nucleotide sequence ID" value="NZ_VDMB01000024.1"/>
</dbReference>